<dbReference type="GO" id="GO:0005956">
    <property type="term" value="C:protein kinase CK2 complex"/>
    <property type="evidence" value="ECO:0007669"/>
    <property type="project" value="UniProtKB-UniRule"/>
</dbReference>
<dbReference type="SUPFAM" id="SSF57798">
    <property type="entry name" value="Casein kinase II beta subunit"/>
    <property type="match status" value="2"/>
</dbReference>
<dbReference type="FunFam" id="1.10.1820.10:FF:000005">
    <property type="entry name" value="Casein kinase II subunit beta"/>
    <property type="match status" value="1"/>
</dbReference>
<protein>
    <recommendedName>
        <fullName evidence="2">Casein kinase II subunit beta</fullName>
        <shortName evidence="2">CK II beta</shortName>
    </recommendedName>
</protein>
<comment type="function">
    <text evidence="2">Plays a complex role in regulating the basal catalytic activity of the alpha subunit.</text>
</comment>
<evidence type="ECO:0000256" key="1">
    <source>
        <dbReference type="ARBA" id="ARBA00006941"/>
    </source>
</evidence>
<dbReference type="Gene3D" id="1.10.1820.10">
    <property type="entry name" value="protein kinase ck2 holoenzyme, chain C, domain 1"/>
    <property type="match status" value="1"/>
</dbReference>
<dbReference type="InterPro" id="IPR000704">
    <property type="entry name" value="Casein_kinase_II_reg-sub"/>
</dbReference>
<reference evidence="3" key="1">
    <citation type="submission" date="2021-01" db="EMBL/GenBank/DDBJ databases">
        <authorList>
            <consortium name="Genoscope - CEA"/>
            <person name="William W."/>
        </authorList>
    </citation>
    <scope>NUCLEOTIDE SEQUENCE</scope>
</reference>
<dbReference type="PROSITE" id="PS01101">
    <property type="entry name" value="CK2_BETA"/>
    <property type="match status" value="1"/>
</dbReference>
<proteinExistence type="inferred from homology"/>
<organism evidence="3">
    <name type="scientific">Brassica napus</name>
    <name type="common">Rape</name>
    <dbReference type="NCBI Taxonomy" id="3708"/>
    <lineage>
        <taxon>Eukaryota</taxon>
        <taxon>Viridiplantae</taxon>
        <taxon>Streptophyta</taxon>
        <taxon>Embryophyta</taxon>
        <taxon>Tracheophyta</taxon>
        <taxon>Spermatophyta</taxon>
        <taxon>Magnoliopsida</taxon>
        <taxon>eudicotyledons</taxon>
        <taxon>Gunneridae</taxon>
        <taxon>Pentapetalae</taxon>
        <taxon>rosids</taxon>
        <taxon>malvids</taxon>
        <taxon>Brassicales</taxon>
        <taxon>Brassicaceae</taxon>
        <taxon>Brassiceae</taxon>
        <taxon>Brassica</taxon>
    </lineage>
</organism>
<dbReference type="Gene3D" id="2.20.25.20">
    <property type="match status" value="1"/>
</dbReference>
<dbReference type="Pfam" id="PF01214">
    <property type="entry name" value="CK_II_beta"/>
    <property type="match status" value="2"/>
</dbReference>
<sequence>MFTGGGTVGPKAEVVDREGISEAYDVNRSEGKETAGANSVLMGTQMHDSRSATLSRTDIFQAVDTSEGSEVSGSDEEDLAWTTWFCKLPGNEFLCEVDDCFILDNFNLCGLRHQVPFYDNALDLILDDDSSSHGSQMITDEQNELIESAAEMLYGLIHARYILTDKGFLSMLNKYNKSEFGRCPRVYCSGQSCLPIGLSDVPGASTVKIYCPKCEDIYHPPSKYQGSSSILLLVRIRYFSHLCVLVFFIHIKTDIDGSYFGTAFPHLFLMYYPSRRPKKVSSQSYVPRVFGFNLHKP</sequence>
<dbReference type="PRINTS" id="PR00472">
    <property type="entry name" value="CASNKINASEII"/>
</dbReference>
<comment type="similarity">
    <text evidence="1 2">Belongs to the casein kinase 2 subunit beta family.</text>
</comment>
<dbReference type="AlphaFoldDB" id="A0A817AMZ1"/>
<dbReference type="FunFam" id="2.20.25.20:FF:000001">
    <property type="entry name" value="Casein kinase II subunit beta"/>
    <property type="match status" value="1"/>
</dbReference>
<comment type="subunit">
    <text evidence="2">Tetramer of two alpha and two beta subunits.</text>
</comment>
<dbReference type="GO" id="GO:0019887">
    <property type="term" value="F:protein kinase regulator activity"/>
    <property type="evidence" value="ECO:0007669"/>
    <property type="project" value="InterPro"/>
</dbReference>
<gene>
    <name evidence="3" type="ORF">DARMORV10_A04P14220.1</name>
</gene>
<dbReference type="SMART" id="SM01085">
    <property type="entry name" value="CK_II_beta"/>
    <property type="match status" value="1"/>
</dbReference>
<evidence type="ECO:0000256" key="2">
    <source>
        <dbReference type="RuleBase" id="RU361268"/>
    </source>
</evidence>
<dbReference type="EMBL" id="HG994358">
    <property type="protein sequence ID" value="CAF2274508.1"/>
    <property type="molecule type" value="Genomic_DNA"/>
</dbReference>
<dbReference type="Proteomes" id="UP001295469">
    <property type="component" value="Chromosome A04"/>
</dbReference>
<dbReference type="InterPro" id="IPR035991">
    <property type="entry name" value="Casein_kinase_II_beta-like"/>
</dbReference>
<dbReference type="PANTHER" id="PTHR11740:SF32">
    <property type="entry name" value="CASEIN KINASE II SUBUNIT BETA"/>
    <property type="match status" value="1"/>
</dbReference>
<dbReference type="InterPro" id="IPR016149">
    <property type="entry name" value="Casein_kin_II_reg-sub_N"/>
</dbReference>
<dbReference type="PANTHER" id="PTHR11740">
    <property type="entry name" value="CASEIN KINASE II SUBUNIT BETA"/>
    <property type="match status" value="1"/>
</dbReference>
<accession>A0A817AMZ1</accession>
<name>A0A817AMZ1_BRANA</name>
<evidence type="ECO:0000313" key="3">
    <source>
        <dbReference type="EMBL" id="CAF2274508.1"/>
    </source>
</evidence>